<proteinExistence type="predicted"/>
<keyword evidence="2" id="KW-1185">Reference proteome</keyword>
<reference evidence="1 2" key="1">
    <citation type="submission" date="2019-04" db="EMBL/GenBank/DDBJ databases">
        <title>Fungal friends and foes A comparative genomics study of 23 Aspergillus species from section Flavi.</title>
        <authorList>
            <consortium name="DOE Joint Genome Institute"/>
            <person name="Kjaerbolling I."/>
            <person name="Vesth T.C."/>
            <person name="Frisvad J.C."/>
            <person name="Nybo J.L."/>
            <person name="Theobald S."/>
            <person name="Kildgaard S."/>
            <person name="Petersen T.I."/>
            <person name="Kuo A."/>
            <person name="Sato A."/>
            <person name="Lyhne E.K."/>
            <person name="Kogle M.E."/>
            <person name="Wiebenga A."/>
            <person name="Kun R.S."/>
            <person name="Lubbers R.J."/>
            <person name="Makela M.R."/>
            <person name="Barry K."/>
            <person name="Chovatia M."/>
            <person name="Clum A."/>
            <person name="Daum C."/>
            <person name="Haridas S."/>
            <person name="He G."/>
            <person name="LaButti K."/>
            <person name="Lipzen A."/>
            <person name="Mondo S."/>
            <person name="Pangilinan J."/>
            <person name="Riley R."/>
            <person name="Salamov A."/>
            <person name="Simmons B.A."/>
            <person name="Magnuson J.K."/>
            <person name="Henrissat B."/>
            <person name="Mortensen U.H."/>
            <person name="Larsen T.O."/>
            <person name="De vries R.P."/>
            <person name="Grigoriev I.V."/>
            <person name="Machida M."/>
            <person name="Baker S.E."/>
            <person name="Andersen M.R."/>
        </authorList>
    </citation>
    <scope>NUCLEOTIDE SEQUENCE [LARGE SCALE GENOMIC DNA]</scope>
    <source>
        <strain evidence="1 2">CBS 117635</strain>
    </source>
</reference>
<name>A0A5N6JI41_9EURO</name>
<evidence type="ECO:0000313" key="1">
    <source>
        <dbReference type="EMBL" id="KAB8278562.1"/>
    </source>
</evidence>
<sequence length="123" mass="13977">MSSQVTNSSPEKKKVKLFARMKLPNLVGGDKALKDAKKDPKELKSVVDGCLNGLLWNHAKITVSEKNKNHKVNYFCVKMGEYEEGSEPSVEEAKERLISIVFKLFNSRNRTDEIEMYENDGIL</sequence>
<evidence type="ECO:0000313" key="2">
    <source>
        <dbReference type="Proteomes" id="UP000326289"/>
    </source>
</evidence>
<dbReference type="EMBL" id="ML732767">
    <property type="protein sequence ID" value="KAB8278562.1"/>
    <property type="molecule type" value="Genomic_DNA"/>
</dbReference>
<gene>
    <name evidence="1" type="ORF">BDV30DRAFT_233527</name>
</gene>
<accession>A0A5N6JI41</accession>
<protein>
    <submittedName>
        <fullName evidence="1">Uncharacterized protein</fullName>
    </submittedName>
</protein>
<dbReference type="AlphaFoldDB" id="A0A5N6JI41"/>
<dbReference type="Proteomes" id="UP000326289">
    <property type="component" value="Unassembled WGS sequence"/>
</dbReference>
<organism evidence="1 2">
    <name type="scientific">Aspergillus minisclerotigenes</name>
    <dbReference type="NCBI Taxonomy" id="656917"/>
    <lineage>
        <taxon>Eukaryota</taxon>
        <taxon>Fungi</taxon>
        <taxon>Dikarya</taxon>
        <taxon>Ascomycota</taxon>
        <taxon>Pezizomycotina</taxon>
        <taxon>Eurotiomycetes</taxon>
        <taxon>Eurotiomycetidae</taxon>
        <taxon>Eurotiales</taxon>
        <taxon>Aspergillaceae</taxon>
        <taxon>Aspergillus</taxon>
        <taxon>Aspergillus subgen. Circumdati</taxon>
    </lineage>
</organism>